<accession>A0A318DD83</accession>
<feature type="transmembrane region" description="Helical" evidence="1">
    <location>
        <begin position="5"/>
        <end position="25"/>
    </location>
</feature>
<dbReference type="EMBL" id="QICH01000001">
    <property type="protein sequence ID" value="PXF64109.1"/>
    <property type="molecule type" value="Genomic_DNA"/>
</dbReference>
<keyword evidence="1" id="KW-0472">Membrane</keyword>
<sequence length="110" mass="12463">MINRLVAIIVLLVTLLPLAIIIYAYSTVITAPFANGGIESIQNLILPYVILSITLILGYTVFAFKSNRVPKDKKMLWTIAIVVFHIPAMLVFWFCYIWKRPNISTVAHQT</sequence>
<dbReference type="Proteomes" id="UP000247689">
    <property type="component" value="Unassembled WGS sequence"/>
</dbReference>
<evidence type="ECO:0008006" key="4">
    <source>
        <dbReference type="Google" id="ProtNLM"/>
    </source>
</evidence>
<proteinExistence type="predicted"/>
<dbReference type="OrthoDB" id="9256258at2"/>
<keyword evidence="1" id="KW-1133">Transmembrane helix</keyword>
<keyword evidence="1" id="KW-0812">Transmembrane</keyword>
<keyword evidence="3" id="KW-1185">Reference proteome</keyword>
<gene>
    <name evidence="2" type="ORF">DL796_02930</name>
</gene>
<evidence type="ECO:0000313" key="2">
    <source>
        <dbReference type="EMBL" id="PXF64109.1"/>
    </source>
</evidence>
<evidence type="ECO:0000313" key="3">
    <source>
        <dbReference type="Proteomes" id="UP000247689"/>
    </source>
</evidence>
<comment type="caution">
    <text evidence="2">The sequence shown here is derived from an EMBL/GenBank/DDBJ whole genome shotgun (WGS) entry which is preliminary data.</text>
</comment>
<feature type="transmembrane region" description="Helical" evidence="1">
    <location>
        <begin position="45"/>
        <end position="64"/>
    </location>
</feature>
<dbReference type="AlphaFoldDB" id="A0A318DD83"/>
<organism evidence="2 3">
    <name type="scientific">Kangiella spongicola</name>
    <dbReference type="NCBI Taxonomy" id="796379"/>
    <lineage>
        <taxon>Bacteria</taxon>
        <taxon>Pseudomonadati</taxon>
        <taxon>Pseudomonadota</taxon>
        <taxon>Gammaproteobacteria</taxon>
        <taxon>Kangiellales</taxon>
        <taxon>Kangiellaceae</taxon>
        <taxon>Kangiella</taxon>
    </lineage>
</organism>
<evidence type="ECO:0000256" key="1">
    <source>
        <dbReference type="SAM" id="Phobius"/>
    </source>
</evidence>
<name>A0A318DD83_9GAMM</name>
<feature type="transmembrane region" description="Helical" evidence="1">
    <location>
        <begin position="76"/>
        <end position="99"/>
    </location>
</feature>
<reference evidence="2 3" key="1">
    <citation type="submission" date="2018-05" db="EMBL/GenBank/DDBJ databases">
        <title>Kangiella spongicola genome sequence.</title>
        <authorList>
            <person name="Maclea K.S."/>
            <person name="Goen A.E."/>
            <person name="Kelley C."/>
            <person name="Underriner A."/>
            <person name="Silverwood T."/>
            <person name="Trachtenberg A.M."/>
        </authorList>
    </citation>
    <scope>NUCLEOTIDE SEQUENCE [LARGE SCALE GENOMIC DNA]</scope>
    <source>
        <strain evidence="2 3">ATCC BAA-2076</strain>
    </source>
</reference>
<protein>
    <recommendedName>
        <fullName evidence="4">Cardiolipin synthase N-terminal domain-containing protein</fullName>
    </recommendedName>
</protein>